<keyword evidence="3" id="KW-1185">Reference proteome</keyword>
<sequence length="244" mass="26188">MFNWMAERRTRRMVDTTAACDGGATRSMTGTMTGTMTGLTAGTRVATTLGWRDVAALQPGDMVLTFDGGLQPISRILRRPLWSGQGACPRQFWPLLVPAGALENAKPMKITPRQGVLLESDAAEEVLGDPFALVPAESLEGVNGIERTYPNDPIDVYQLAFDEDQVIFAEQGALLLCPAAGDLVQLAVCENESTSPYRMLPDAVAGAVATGNDQRSGKKPCKETLRAALQGVFTQGRVHPRQVA</sequence>
<organism evidence="2 3">
    <name type="scientific">Rhodalgimonas zhirmunskyi</name>
    <dbReference type="NCBI Taxonomy" id="2964767"/>
    <lineage>
        <taxon>Bacteria</taxon>
        <taxon>Pseudomonadati</taxon>
        <taxon>Pseudomonadota</taxon>
        <taxon>Alphaproteobacteria</taxon>
        <taxon>Rhodobacterales</taxon>
        <taxon>Roseobacteraceae</taxon>
        <taxon>Rhodalgimonas</taxon>
    </lineage>
</organism>
<reference evidence="2" key="1">
    <citation type="submission" date="2022-07" db="EMBL/GenBank/DDBJ databases">
        <authorList>
            <person name="Otstavnykh N."/>
            <person name="Isaeva M."/>
            <person name="Bystritskaya E."/>
        </authorList>
    </citation>
    <scope>NUCLEOTIDE SEQUENCE</scope>
    <source>
        <strain evidence="2">10Alg 79</strain>
    </source>
</reference>
<dbReference type="Pfam" id="PF13403">
    <property type="entry name" value="Hint_2"/>
    <property type="match status" value="1"/>
</dbReference>
<dbReference type="SUPFAM" id="SSF51294">
    <property type="entry name" value="Hedgehog/intein (Hint) domain"/>
    <property type="match status" value="2"/>
</dbReference>
<dbReference type="AlphaFoldDB" id="A0AAJ1UBN0"/>
<comment type="caution">
    <text evidence="2">The sequence shown here is derived from an EMBL/GenBank/DDBJ whole genome shotgun (WGS) entry which is preliminary data.</text>
</comment>
<reference evidence="2" key="2">
    <citation type="submission" date="2023-04" db="EMBL/GenBank/DDBJ databases">
        <title>'Rhodoalgimonas zhirmunskyi' gen. nov., isolated from a red alga.</title>
        <authorList>
            <person name="Nedashkovskaya O.I."/>
            <person name="Otstavnykh N.Y."/>
            <person name="Bystritskaya E.P."/>
            <person name="Balabanova L.A."/>
            <person name="Isaeva M.P."/>
        </authorList>
    </citation>
    <scope>NUCLEOTIDE SEQUENCE</scope>
    <source>
        <strain evidence="2">10Alg 79</strain>
    </source>
</reference>
<dbReference type="EMBL" id="JANFFA010000005">
    <property type="protein sequence ID" value="MDQ2095520.1"/>
    <property type="molecule type" value="Genomic_DNA"/>
</dbReference>
<evidence type="ECO:0000259" key="1">
    <source>
        <dbReference type="Pfam" id="PF13403"/>
    </source>
</evidence>
<evidence type="ECO:0000313" key="3">
    <source>
        <dbReference type="Proteomes" id="UP001227162"/>
    </source>
</evidence>
<evidence type="ECO:0000313" key="2">
    <source>
        <dbReference type="EMBL" id="MDQ2095520.1"/>
    </source>
</evidence>
<protein>
    <submittedName>
        <fullName evidence="2">Hint domain-containing protein</fullName>
    </submittedName>
</protein>
<dbReference type="InterPro" id="IPR036844">
    <property type="entry name" value="Hint_dom_sf"/>
</dbReference>
<dbReference type="RefSeq" id="WP_317627145.1">
    <property type="nucleotide sequence ID" value="NZ_JANFFA010000005.1"/>
</dbReference>
<feature type="domain" description="Hedgehog/Intein (Hint)" evidence="1">
    <location>
        <begin position="39"/>
        <end position="171"/>
    </location>
</feature>
<dbReference type="Proteomes" id="UP001227162">
    <property type="component" value="Unassembled WGS sequence"/>
</dbReference>
<dbReference type="InterPro" id="IPR028992">
    <property type="entry name" value="Hedgehog/Intein_dom"/>
</dbReference>
<proteinExistence type="predicted"/>
<gene>
    <name evidence="2" type="ORF">NOI20_15475</name>
</gene>
<name>A0AAJ1UBN0_9RHOB</name>
<accession>A0AAJ1UBN0</accession>